<evidence type="ECO:0000256" key="2">
    <source>
        <dbReference type="SAM" id="MobiDB-lite"/>
    </source>
</evidence>
<feature type="region of interest" description="Disordered" evidence="2">
    <location>
        <begin position="86"/>
        <end position="181"/>
    </location>
</feature>
<gene>
    <name evidence="4" type="primary">LOC123108282</name>
</gene>
<feature type="domain" description="C2H2-type" evidence="3">
    <location>
        <begin position="47"/>
        <end position="74"/>
    </location>
</feature>
<reference evidence="4" key="2">
    <citation type="submission" date="2018-10" db="UniProtKB">
        <authorList>
            <consortium name="EnsemblPlants"/>
        </authorList>
    </citation>
    <scope>IDENTIFICATION</scope>
</reference>
<accession>A0A3B6KR30</accession>
<feature type="compositionally biased region" description="Acidic residues" evidence="2">
    <location>
        <begin position="170"/>
        <end position="181"/>
    </location>
</feature>
<dbReference type="PANTHER" id="PTHR45730">
    <property type="entry name" value="ZINC FINGER PROTEIN JAGGED"/>
    <property type="match status" value="1"/>
</dbReference>
<dbReference type="Proteomes" id="UP000019116">
    <property type="component" value="Chromosome 5A"/>
</dbReference>
<organism evidence="4">
    <name type="scientific">Triticum aestivum</name>
    <name type="common">Wheat</name>
    <dbReference type="NCBI Taxonomy" id="4565"/>
    <lineage>
        <taxon>Eukaryota</taxon>
        <taxon>Viridiplantae</taxon>
        <taxon>Streptophyta</taxon>
        <taxon>Embryophyta</taxon>
        <taxon>Tracheophyta</taxon>
        <taxon>Spermatophyta</taxon>
        <taxon>Magnoliopsida</taxon>
        <taxon>Liliopsida</taxon>
        <taxon>Poales</taxon>
        <taxon>Poaceae</taxon>
        <taxon>BOP clade</taxon>
        <taxon>Pooideae</taxon>
        <taxon>Triticodae</taxon>
        <taxon>Triticeae</taxon>
        <taxon>Triticinae</taxon>
        <taxon>Triticum</taxon>
    </lineage>
</organism>
<name>A0A3B6KR30_WHEAT</name>
<evidence type="ECO:0000256" key="1">
    <source>
        <dbReference type="PROSITE-ProRule" id="PRU00042"/>
    </source>
</evidence>
<feature type="compositionally biased region" description="Basic residues" evidence="2">
    <location>
        <begin position="149"/>
        <end position="163"/>
    </location>
</feature>
<keyword evidence="1" id="KW-0862">Zinc</keyword>
<keyword evidence="5" id="KW-1185">Reference proteome</keyword>
<dbReference type="InterPro" id="IPR036236">
    <property type="entry name" value="Znf_C2H2_sf"/>
</dbReference>
<dbReference type="GO" id="GO:0003700">
    <property type="term" value="F:DNA-binding transcription factor activity"/>
    <property type="evidence" value="ECO:0007669"/>
    <property type="project" value="InterPro"/>
</dbReference>
<dbReference type="AlphaFoldDB" id="A0A3B6KR30"/>
<dbReference type="InterPro" id="IPR013087">
    <property type="entry name" value="Znf_C2H2_type"/>
</dbReference>
<dbReference type="OrthoDB" id="664128at2759"/>
<evidence type="ECO:0000259" key="3">
    <source>
        <dbReference type="PROSITE" id="PS50157"/>
    </source>
</evidence>
<proteinExistence type="predicted"/>
<dbReference type="Gene3D" id="3.30.160.60">
    <property type="entry name" value="Classic Zinc Finger"/>
    <property type="match status" value="1"/>
</dbReference>
<dbReference type="PROSITE" id="PS00028">
    <property type="entry name" value="ZINC_FINGER_C2H2_1"/>
    <property type="match status" value="1"/>
</dbReference>
<keyword evidence="1" id="KW-0863">Zinc-finger</keyword>
<dbReference type="RefSeq" id="XP_044386039.1">
    <property type="nucleotide sequence ID" value="XM_044530104.1"/>
</dbReference>
<dbReference type="EnsemblPlants" id="TraesCS5A02G492700.1">
    <property type="protein sequence ID" value="TraesCS5A02G492700.1.cds1"/>
    <property type="gene ID" value="TraesCS5A02G492700"/>
</dbReference>
<reference evidence="4" key="1">
    <citation type="submission" date="2018-08" db="EMBL/GenBank/DDBJ databases">
        <authorList>
            <person name="Rossello M."/>
        </authorList>
    </citation>
    <scope>NUCLEOTIDE SEQUENCE [LARGE SCALE GENOMIC DNA]</scope>
    <source>
        <strain evidence="4">cv. Chinese Spring</strain>
    </source>
</reference>
<sequence>MLTRTLTIHSVARMEQLTSDDCQQEDELNLGLTLLTTAATEPGVGFFLCVYCDRKFRSSQALGGHQNAHKHERSVAKRRQLIAAATRVGARAAAQDERQPGYHPGGGGDFMSAAGKARKTAAGKAHKHDRSSPEYDDGADNVDLSMAGKARKTAAGKAHKHGRGSSEYGDGADDMDLSLRL</sequence>
<dbReference type="OMA" id="GKAHKHD"/>
<dbReference type="GO" id="GO:0008270">
    <property type="term" value="F:zinc ion binding"/>
    <property type="evidence" value="ECO:0007669"/>
    <property type="project" value="UniProtKB-KW"/>
</dbReference>
<feature type="compositionally biased region" description="Basic residues" evidence="2">
    <location>
        <begin position="116"/>
        <end position="129"/>
    </location>
</feature>
<dbReference type="SUPFAM" id="SSF57667">
    <property type="entry name" value="beta-beta-alpha zinc fingers"/>
    <property type="match status" value="1"/>
</dbReference>
<dbReference type="PROSITE" id="PS50157">
    <property type="entry name" value="ZINC_FINGER_C2H2_2"/>
    <property type="match status" value="1"/>
</dbReference>
<dbReference type="Gramene" id="TraesCS5A02G492700.1">
    <property type="protein sequence ID" value="TraesCS5A02G492700.1.cds1"/>
    <property type="gene ID" value="TraesCS5A02G492700"/>
</dbReference>
<evidence type="ECO:0000313" key="4">
    <source>
        <dbReference type="EnsemblPlants" id="TraesCS5A02G492700.1.cds1"/>
    </source>
</evidence>
<dbReference type="GeneID" id="123108282"/>
<protein>
    <recommendedName>
        <fullName evidence="3">C2H2-type domain-containing protein</fullName>
    </recommendedName>
</protein>
<keyword evidence="1" id="KW-0479">Metal-binding</keyword>
<dbReference type="PANTHER" id="PTHR45730:SF132">
    <property type="entry name" value="C2H2-TYPE DOMAIN-CONTAINING PROTEIN"/>
    <property type="match status" value="1"/>
</dbReference>
<evidence type="ECO:0000313" key="5">
    <source>
        <dbReference type="Proteomes" id="UP000019116"/>
    </source>
</evidence>
<dbReference type="Gramene" id="TraesCS5A03G1155900.1">
    <property type="protein sequence ID" value="TraesCS5A03G1155900.1.CDS1"/>
    <property type="gene ID" value="TraesCS5A03G1155900"/>
</dbReference>
<dbReference type="InterPro" id="IPR045320">
    <property type="entry name" value="JAGGED/SL1-like"/>
</dbReference>